<dbReference type="InterPro" id="IPR036316">
    <property type="entry name" value="Pili_assmbl_chap_C_dom_sf"/>
</dbReference>
<evidence type="ECO:0000256" key="3">
    <source>
        <dbReference type="ARBA" id="ARBA00022729"/>
    </source>
</evidence>
<dbReference type="GO" id="GO:0030288">
    <property type="term" value="C:outer membrane-bounded periplasmic space"/>
    <property type="evidence" value="ECO:0007669"/>
    <property type="project" value="InterPro"/>
</dbReference>
<gene>
    <name evidence="8" type="ORF">FOT62_24405</name>
</gene>
<comment type="similarity">
    <text evidence="2">Belongs to the periplasmic pilus chaperone family.</text>
</comment>
<organism evidence="8 9">
    <name type="scientific">Serratia marcescens</name>
    <dbReference type="NCBI Taxonomy" id="615"/>
    <lineage>
        <taxon>Bacteria</taxon>
        <taxon>Pseudomonadati</taxon>
        <taxon>Pseudomonadota</taxon>
        <taxon>Gammaproteobacteria</taxon>
        <taxon>Enterobacterales</taxon>
        <taxon>Yersiniaceae</taxon>
        <taxon>Serratia</taxon>
    </lineage>
</organism>
<keyword evidence="5" id="KW-0143">Chaperone</keyword>
<dbReference type="InterPro" id="IPR050643">
    <property type="entry name" value="Periplasmic_pilus_chap"/>
</dbReference>
<reference evidence="8 9" key="1">
    <citation type="submission" date="2019-07" db="EMBL/GenBank/DDBJ databases">
        <title>Serratia strains were isolated from fresh produce.</title>
        <authorList>
            <person name="Cho G.-S."/>
            <person name="Stein M."/>
            <person name="Lee W."/>
            <person name="Suh S.H."/>
            <person name="Franz C.M.A.P."/>
        </authorList>
    </citation>
    <scope>NUCLEOTIDE SEQUENCE [LARGE SCALE GENOMIC DNA]</scope>
    <source>
        <strain evidence="8 9">S16</strain>
    </source>
</reference>
<evidence type="ECO:0000259" key="6">
    <source>
        <dbReference type="Pfam" id="PF00345"/>
    </source>
</evidence>
<dbReference type="PRINTS" id="PR00969">
    <property type="entry name" value="CHAPERONPILI"/>
</dbReference>
<evidence type="ECO:0000256" key="5">
    <source>
        <dbReference type="ARBA" id="ARBA00023186"/>
    </source>
</evidence>
<feature type="domain" description="Pili assembly chaperone N-terminal" evidence="6">
    <location>
        <begin position="24"/>
        <end position="146"/>
    </location>
</feature>
<evidence type="ECO:0000256" key="4">
    <source>
        <dbReference type="ARBA" id="ARBA00022764"/>
    </source>
</evidence>
<dbReference type="SUPFAM" id="SSF49584">
    <property type="entry name" value="Periplasmic chaperone C-domain"/>
    <property type="match status" value="1"/>
</dbReference>
<protein>
    <submittedName>
        <fullName evidence="8">Molecular chaperone</fullName>
    </submittedName>
</protein>
<dbReference type="EMBL" id="VOUQ01000028">
    <property type="protein sequence ID" value="TXE24867.1"/>
    <property type="molecule type" value="Genomic_DNA"/>
</dbReference>
<evidence type="ECO:0000313" key="9">
    <source>
        <dbReference type="Proteomes" id="UP000321126"/>
    </source>
</evidence>
<keyword evidence="4" id="KW-0574">Periplasm</keyword>
<dbReference type="Proteomes" id="UP000321126">
    <property type="component" value="Unassembled WGS sequence"/>
</dbReference>
<evidence type="ECO:0000256" key="2">
    <source>
        <dbReference type="ARBA" id="ARBA00007399"/>
    </source>
</evidence>
<keyword evidence="3" id="KW-0732">Signal</keyword>
<dbReference type="GO" id="GO:0071555">
    <property type="term" value="P:cell wall organization"/>
    <property type="evidence" value="ECO:0007669"/>
    <property type="project" value="InterPro"/>
</dbReference>
<sequence>MKKILIVSVFVGTGVLARPVLADGVGINALRIIYPAKSHGVATTVRNTTKDDDYLTQVTVSSGMDGGDAPFITTPPIFRLAAKSENRVRIIKTGGNLPSDRESLFWFTMKAIPVSSDGNTVDGKVNGAVQIGLGNMIKLFYRPDGLPVPPEKGFCMLTFKQTSAGIDITNNSPYFVSFASFNVGGKERMSQTQPVKMVAPLSHEEMKVKGVHAPASIDWAAITDYGGTVNCKGSLL</sequence>
<proteinExistence type="inferred from homology"/>
<evidence type="ECO:0000313" key="8">
    <source>
        <dbReference type="EMBL" id="TXE24867.1"/>
    </source>
</evidence>
<evidence type="ECO:0000259" key="7">
    <source>
        <dbReference type="Pfam" id="PF02753"/>
    </source>
</evidence>
<dbReference type="Pfam" id="PF02753">
    <property type="entry name" value="PapD_C"/>
    <property type="match status" value="1"/>
</dbReference>
<dbReference type="Gene3D" id="2.60.40.10">
    <property type="entry name" value="Immunoglobulins"/>
    <property type="match status" value="2"/>
</dbReference>
<dbReference type="InterPro" id="IPR016148">
    <property type="entry name" value="Pili_assmbl_chaperone_C"/>
</dbReference>
<dbReference type="InterPro" id="IPR001829">
    <property type="entry name" value="Pili_assmbl_chaperone_bac"/>
</dbReference>
<dbReference type="AlphaFoldDB" id="A0A5C7BNI2"/>
<comment type="subcellular location">
    <subcellularLocation>
        <location evidence="1">Periplasm</location>
    </subcellularLocation>
</comment>
<feature type="domain" description="Pili assembly chaperone C-terminal" evidence="7">
    <location>
        <begin position="168"/>
        <end position="229"/>
    </location>
</feature>
<dbReference type="InterPro" id="IPR008962">
    <property type="entry name" value="PapD-like_sf"/>
</dbReference>
<dbReference type="InterPro" id="IPR016147">
    <property type="entry name" value="Pili_assmbl_chaperone_N"/>
</dbReference>
<dbReference type="SUPFAM" id="SSF49354">
    <property type="entry name" value="PapD-like"/>
    <property type="match status" value="1"/>
</dbReference>
<name>A0A5C7BNI2_SERMA</name>
<evidence type="ECO:0000256" key="1">
    <source>
        <dbReference type="ARBA" id="ARBA00004418"/>
    </source>
</evidence>
<accession>A0A5C7BNI2</accession>
<dbReference type="Pfam" id="PF00345">
    <property type="entry name" value="PapD_N"/>
    <property type="match status" value="1"/>
</dbReference>
<dbReference type="InterPro" id="IPR013783">
    <property type="entry name" value="Ig-like_fold"/>
</dbReference>
<dbReference type="PANTHER" id="PTHR30251:SF2">
    <property type="entry name" value="FIMBRIAL CHAPERONE YADV-RELATED"/>
    <property type="match status" value="1"/>
</dbReference>
<dbReference type="PANTHER" id="PTHR30251">
    <property type="entry name" value="PILUS ASSEMBLY CHAPERONE"/>
    <property type="match status" value="1"/>
</dbReference>
<comment type="caution">
    <text evidence="8">The sequence shown here is derived from an EMBL/GenBank/DDBJ whole genome shotgun (WGS) entry which is preliminary data.</text>
</comment>